<dbReference type="AlphaFoldDB" id="A0A4C1T5J2"/>
<organism evidence="1 2">
    <name type="scientific">Eumeta variegata</name>
    <name type="common">Bagworm moth</name>
    <name type="synonym">Eumeta japonica</name>
    <dbReference type="NCBI Taxonomy" id="151549"/>
    <lineage>
        <taxon>Eukaryota</taxon>
        <taxon>Metazoa</taxon>
        <taxon>Ecdysozoa</taxon>
        <taxon>Arthropoda</taxon>
        <taxon>Hexapoda</taxon>
        <taxon>Insecta</taxon>
        <taxon>Pterygota</taxon>
        <taxon>Neoptera</taxon>
        <taxon>Endopterygota</taxon>
        <taxon>Lepidoptera</taxon>
        <taxon>Glossata</taxon>
        <taxon>Ditrysia</taxon>
        <taxon>Tineoidea</taxon>
        <taxon>Psychidae</taxon>
        <taxon>Oiketicinae</taxon>
        <taxon>Eumeta</taxon>
    </lineage>
</organism>
<sequence length="96" mass="10895">MSKVEGLFESLFEKVLIYLGLDKHRLEHYPVLLRISSVRRNGGLNRDSEVSSATPVARAMSKICNFLRKRGRRKSWVTWASDHGLTARGPHACESL</sequence>
<dbReference type="EMBL" id="BGZK01000036">
    <property type="protein sequence ID" value="GBP09465.1"/>
    <property type="molecule type" value="Genomic_DNA"/>
</dbReference>
<accession>A0A4C1T5J2</accession>
<comment type="caution">
    <text evidence="1">The sequence shown here is derived from an EMBL/GenBank/DDBJ whole genome shotgun (WGS) entry which is preliminary data.</text>
</comment>
<reference evidence="1 2" key="1">
    <citation type="journal article" date="2019" name="Commun. Biol.">
        <title>The bagworm genome reveals a unique fibroin gene that provides high tensile strength.</title>
        <authorList>
            <person name="Kono N."/>
            <person name="Nakamura H."/>
            <person name="Ohtoshi R."/>
            <person name="Tomita M."/>
            <person name="Numata K."/>
            <person name="Arakawa K."/>
        </authorList>
    </citation>
    <scope>NUCLEOTIDE SEQUENCE [LARGE SCALE GENOMIC DNA]</scope>
</reference>
<keyword evidence="2" id="KW-1185">Reference proteome</keyword>
<proteinExistence type="predicted"/>
<evidence type="ECO:0000313" key="2">
    <source>
        <dbReference type="Proteomes" id="UP000299102"/>
    </source>
</evidence>
<name>A0A4C1T5J2_EUMVA</name>
<protein>
    <submittedName>
        <fullName evidence="1">Uncharacterized protein</fullName>
    </submittedName>
</protein>
<evidence type="ECO:0000313" key="1">
    <source>
        <dbReference type="EMBL" id="GBP09465.1"/>
    </source>
</evidence>
<dbReference type="Proteomes" id="UP000299102">
    <property type="component" value="Unassembled WGS sequence"/>
</dbReference>
<gene>
    <name evidence="1" type="ORF">EVAR_76495_1</name>
</gene>